<feature type="compositionally biased region" description="Basic and acidic residues" evidence="1">
    <location>
        <begin position="1"/>
        <end position="12"/>
    </location>
</feature>
<protein>
    <submittedName>
        <fullName evidence="3">Uncharacterized protein</fullName>
    </submittedName>
</protein>
<feature type="compositionally biased region" description="Basic and acidic residues" evidence="1">
    <location>
        <begin position="78"/>
        <end position="93"/>
    </location>
</feature>
<feature type="region of interest" description="Disordered" evidence="1">
    <location>
        <begin position="1"/>
        <end position="111"/>
    </location>
</feature>
<keyword evidence="4" id="KW-1185">Reference proteome</keyword>
<evidence type="ECO:0000313" key="2">
    <source>
        <dbReference type="EMBL" id="GFH77176.1"/>
    </source>
</evidence>
<evidence type="ECO:0000313" key="5">
    <source>
        <dbReference type="Proteomes" id="UP000660975"/>
    </source>
</evidence>
<dbReference type="EMBL" id="BLLO01000014">
    <property type="protein sequence ID" value="GFH77176.1"/>
    <property type="molecule type" value="Genomic_DNA"/>
</dbReference>
<gene>
    <name evidence="3" type="ORF">GCM10010227_47620</name>
    <name evidence="2" type="ORF">Sgou_18460</name>
</gene>
<dbReference type="EMBL" id="BMSC01000018">
    <property type="protein sequence ID" value="GGU87553.1"/>
    <property type="molecule type" value="Genomic_DNA"/>
</dbReference>
<comment type="caution">
    <text evidence="3">The sequence shown here is derived from an EMBL/GenBank/DDBJ whole genome shotgun (WGS) entry which is preliminary data.</text>
</comment>
<organism evidence="3 5">
    <name type="scientific">Streptomyces gougerotii</name>
    <dbReference type="NCBI Taxonomy" id="53448"/>
    <lineage>
        <taxon>Bacteria</taxon>
        <taxon>Bacillati</taxon>
        <taxon>Actinomycetota</taxon>
        <taxon>Actinomycetes</taxon>
        <taxon>Kitasatosporales</taxon>
        <taxon>Streptomycetaceae</taxon>
        <taxon>Streptomyces</taxon>
        <taxon>Streptomyces diastaticus group</taxon>
    </lineage>
</organism>
<reference evidence="3" key="3">
    <citation type="submission" date="2020-09" db="EMBL/GenBank/DDBJ databases">
        <authorList>
            <person name="Sun Q."/>
            <person name="Ohkuma M."/>
        </authorList>
    </citation>
    <scope>NUCLEOTIDE SEQUENCE</scope>
    <source>
        <strain evidence="3">JCM 4136</strain>
    </source>
</reference>
<reference evidence="3" key="1">
    <citation type="journal article" date="2014" name="Int. J. Syst. Evol. Microbiol.">
        <title>Complete genome sequence of Corynebacterium casei LMG S-19264T (=DSM 44701T), isolated from a smear-ripened cheese.</title>
        <authorList>
            <consortium name="US DOE Joint Genome Institute (JGI-PGF)"/>
            <person name="Walter F."/>
            <person name="Albersmeier A."/>
            <person name="Kalinowski J."/>
            <person name="Ruckert C."/>
        </authorList>
    </citation>
    <scope>NUCLEOTIDE SEQUENCE</scope>
    <source>
        <strain evidence="3">JCM 4136</strain>
    </source>
</reference>
<accession>A0A8H9HUS7</accession>
<sequence>MGGLDDADRSRPVCEPAGSVRTLVDGGRIEVRRTAPWTAQSGERGSPPGEPGPRRQLPAVLASPGHPHVAGGRRPDRRGRPGRDRGGQEERPPFSEGTAEGPPDASARRPA</sequence>
<dbReference type="AlphaFoldDB" id="A0A8H9HUS7"/>
<name>A0A8H9HUS7_9ACTN</name>
<reference evidence="2 4" key="2">
    <citation type="submission" date="2020-02" db="EMBL/GenBank/DDBJ databases">
        <title>Whole genome shotgun sequence of Streptomyces gougerotii NBRC 13043.</title>
        <authorList>
            <person name="Ichikawa N."/>
            <person name="Komaki H."/>
            <person name="Tamura T."/>
        </authorList>
    </citation>
    <scope>NUCLEOTIDE SEQUENCE [LARGE SCALE GENOMIC DNA]</scope>
    <source>
        <strain evidence="2 4">NBRC 13043</strain>
    </source>
</reference>
<dbReference type="Proteomes" id="UP000480804">
    <property type="component" value="Unassembled WGS sequence"/>
</dbReference>
<evidence type="ECO:0000256" key="1">
    <source>
        <dbReference type="SAM" id="MobiDB-lite"/>
    </source>
</evidence>
<evidence type="ECO:0000313" key="3">
    <source>
        <dbReference type="EMBL" id="GGU87553.1"/>
    </source>
</evidence>
<proteinExistence type="predicted"/>
<evidence type="ECO:0000313" key="4">
    <source>
        <dbReference type="Proteomes" id="UP000480804"/>
    </source>
</evidence>
<dbReference type="Proteomes" id="UP000660975">
    <property type="component" value="Unassembled WGS sequence"/>
</dbReference>